<proteinExistence type="predicted"/>
<protein>
    <submittedName>
        <fullName evidence="2">Uncharacterized protein</fullName>
    </submittedName>
</protein>
<feature type="transmembrane region" description="Helical" evidence="1">
    <location>
        <begin position="23"/>
        <end position="40"/>
    </location>
</feature>
<reference evidence="2" key="1">
    <citation type="submission" date="2020-09" db="EMBL/GenBank/DDBJ databases">
        <title>Draft Genome Sequence of Paenibacillus sp. WST5.</title>
        <authorList>
            <person name="Bao Z."/>
        </authorList>
    </citation>
    <scope>NUCLEOTIDE SEQUENCE</scope>
    <source>
        <strain evidence="2">WST5</strain>
    </source>
</reference>
<comment type="caution">
    <text evidence="2">The sequence shown here is derived from an EMBL/GenBank/DDBJ whole genome shotgun (WGS) entry which is preliminary data.</text>
</comment>
<dbReference type="RefSeq" id="WP_188173414.1">
    <property type="nucleotide sequence ID" value="NZ_JACVVD010000002.1"/>
</dbReference>
<organism evidence="2 3">
    <name type="scientific">Paenibacillus sedimenti</name>
    <dbReference type="NCBI Taxonomy" id="2770274"/>
    <lineage>
        <taxon>Bacteria</taxon>
        <taxon>Bacillati</taxon>
        <taxon>Bacillota</taxon>
        <taxon>Bacilli</taxon>
        <taxon>Bacillales</taxon>
        <taxon>Paenibacillaceae</taxon>
        <taxon>Paenibacillus</taxon>
    </lineage>
</organism>
<evidence type="ECO:0000256" key="1">
    <source>
        <dbReference type="SAM" id="Phobius"/>
    </source>
</evidence>
<evidence type="ECO:0000313" key="2">
    <source>
        <dbReference type="EMBL" id="MBD0379607.1"/>
    </source>
</evidence>
<gene>
    <name evidence="2" type="ORF">ICC18_05720</name>
</gene>
<dbReference type="EMBL" id="JACVVD010000002">
    <property type="protein sequence ID" value="MBD0379607.1"/>
    <property type="molecule type" value="Genomic_DNA"/>
</dbReference>
<sequence>MIMTFQSPQVNLEQKSNVSRDEWWGLILLFVVWVVSQVALDRAISSCRDSGGLAKVESWAFSLMWKVECYKNS</sequence>
<name>A0A926KKR6_9BACL</name>
<keyword evidence="1" id="KW-0472">Membrane</keyword>
<evidence type="ECO:0000313" key="3">
    <source>
        <dbReference type="Proteomes" id="UP000650466"/>
    </source>
</evidence>
<dbReference type="Proteomes" id="UP000650466">
    <property type="component" value="Unassembled WGS sequence"/>
</dbReference>
<keyword evidence="3" id="KW-1185">Reference proteome</keyword>
<dbReference type="AlphaFoldDB" id="A0A926KKR6"/>
<keyword evidence="1" id="KW-1133">Transmembrane helix</keyword>
<keyword evidence="1" id="KW-0812">Transmembrane</keyword>
<accession>A0A926KKR6</accession>